<keyword evidence="10" id="KW-1185">Reference proteome</keyword>
<keyword evidence="4 7" id="KW-0812">Transmembrane</keyword>
<comment type="caution">
    <text evidence="9">The sequence shown here is derived from an EMBL/GenBank/DDBJ whole genome shotgun (WGS) entry which is preliminary data.</text>
</comment>
<comment type="similarity">
    <text evidence="7">Belongs to the binding-protein-dependent transport system permease family.</text>
</comment>
<evidence type="ECO:0000259" key="8">
    <source>
        <dbReference type="PROSITE" id="PS50928"/>
    </source>
</evidence>
<accession>A0ABT2GJR1</accession>
<keyword evidence="6 7" id="KW-0472">Membrane</keyword>
<dbReference type="Pfam" id="PF00528">
    <property type="entry name" value="BPD_transp_1"/>
    <property type="match status" value="1"/>
</dbReference>
<dbReference type="SUPFAM" id="SSF161098">
    <property type="entry name" value="MetI-like"/>
    <property type="match status" value="1"/>
</dbReference>
<evidence type="ECO:0000313" key="10">
    <source>
        <dbReference type="Proteomes" id="UP001165580"/>
    </source>
</evidence>
<feature type="transmembrane region" description="Helical" evidence="7">
    <location>
        <begin position="118"/>
        <end position="137"/>
    </location>
</feature>
<feature type="transmembrane region" description="Helical" evidence="7">
    <location>
        <begin position="277"/>
        <end position="299"/>
    </location>
</feature>
<name>A0ABT2GJR1_9MICO</name>
<keyword evidence="5 7" id="KW-1133">Transmembrane helix</keyword>
<keyword evidence="2 7" id="KW-0813">Transport</keyword>
<evidence type="ECO:0000256" key="2">
    <source>
        <dbReference type="ARBA" id="ARBA00022448"/>
    </source>
</evidence>
<dbReference type="PANTHER" id="PTHR43005">
    <property type="entry name" value="BLR7065 PROTEIN"/>
    <property type="match status" value="1"/>
</dbReference>
<proteinExistence type="inferred from homology"/>
<reference evidence="9" key="1">
    <citation type="submission" date="2022-08" db="EMBL/GenBank/DDBJ databases">
        <authorList>
            <person name="Deng Y."/>
            <person name="Han X.-F."/>
            <person name="Zhang Y.-Q."/>
        </authorList>
    </citation>
    <scope>NUCLEOTIDE SEQUENCE</scope>
    <source>
        <strain evidence="9">CPCC 205716</strain>
    </source>
</reference>
<evidence type="ECO:0000256" key="4">
    <source>
        <dbReference type="ARBA" id="ARBA00022692"/>
    </source>
</evidence>
<feature type="transmembrane region" description="Helical" evidence="7">
    <location>
        <begin position="91"/>
        <end position="112"/>
    </location>
</feature>
<dbReference type="Gene3D" id="1.10.3720.10">
    <property type="entry name" value="MetI-like"/>
    <property type="match status" value="1"/>
</dbReference>
<evidence type="ECO:0000256" key="7">
    <source>
        <dbReference type="RuleBase" id="RU363032"/>
    </source>
</evidence>
<feature type="domain" description="ABC transmembrane type-1" evidence="8">
    <location>
        <begin position="87"/>
        <end position="298"/>
    </location>
</feature>
<dbReference type="InterPro" id="IPR035906">
    <property type="entry name" value="MetI-like_sf"/>
</dbReference>
<protein>
    <submittedName>
        <fullName evidence="9">Sugar ABC transporter permease</fullName>
    </submittedName>
</protein>
<feature type="transmembrane region" description="Helical" evidence="7">
    <location>
        <begin position="28"/>
        <end position="46"/>
    </location>
</feature>
<organism evidence="9 10">
    <name type="scientific">Herbiconiux gentiana</name>
    <dbReference type="NCBI Taxonomy" id="2970912"/>
    <lineage>
        <taxon>Bacteria</taxon>
        <taxon>Bacillati</taxon>
        <taxon>Actinomycetota</taxon>
        <taxon>Actinomycetes</taxon>
        <taxon>Micrococcales</taxon>
        <taxon>Microbacteriaceae</taxon>
        <taxon>Herbiconiux</taxon>
    </lineage>
</organism>
<evidence type="ECO:0000256" key="3">
    <source>
        <dbReference type="ARBA" id="ARBA00022475"/>
    </source>
</evidence>
<dbReference type="CDD" id="cd06261">
    <property type="entry name" value="TM_PBP2"/>
    <property type="match status" value="1"/>
</dbReference>
<gene>
    <name evidence="9" type="ORF">NVV95_18070</name>
</gene>
<evidence type="ECO:0000256" key="1">
    <source>
        <dbReference type="ARBA" id="ARBA00004651"/>
    </source>
</evidence>
<dbReference type="EMBL" id="JANTEZ010000013">
    <property type="protein sequence ID" value="MCS5716458.1"/>
    <property type="molecule type" value="Genomic_DNA"/>
</dbReference>
<dbReference type="InterPro" id="IPR000515">
    <property type="entry name" value="MetI-like"/>
</dbReference>
<dbReference type="PANTHER" id="PTHR43005:SF1">
    <property type="entry name" value="SPERMIDINE_PUTRESCINE TRANSPORT SYSTEM PERMEASE PROTEIN"/>
    <property type="match status" value="1"/>
</dbReference>
<comment type="subcellular location">
    <subcellularLocation>
        <location evidence="1 7">Cell membrane</location>
        <topology evidence="1 7">Multi-pass membrane protein</topology>
    </subcellularLocation>
</comment>
<evidence type="ECO:0000256" key="6">
    <source>
        <dbReference type="ARBA" id="ARBA00023136"/>
    </source>
</evidence>
<feature type="transmembrane region" description="Helical" evidence="7">
    <location>
        <begin position="218"/>
        <end position="242"/>
    </location>
</feature>
<keyword evidence="3" id="KW-1003">Cell membrane</keyword>
<dbReference type="PROSITE" id="PS50928">
    <property type="entry name" value="ABC_TM1"/>
    <property type="match status" value="1"/>
</dbReference>
<dbReference type="Proteomes" id="UP001165580">
    <property type="component" value="Unassembled WGS sequence"/>
</dbReference>
<evidence type="ECO:0000256" key="5">
    <source>
        <dbReference type="ARBA" id="ARBA00022989"/>
    </source>
</evidence>
<sequence length="308" mass="33484">MTDTRVSRPTRSSSSLRHRRRRGVRSRWGYLLPAGVFLAALAVFPLVQLLRLSLSDVQVQNLHRDWPFIGLENFINGFTSGVLTDGLLNTLVFVVIVTIIGLIGGIAAAVALRGTGQVTGALLGLMVFIWALPPVVNGSVWKFLLADDGLFNSMLSLFGLSSFPFLYDERYALISVAVVNAWAVIPFNALVFRAAVLNVPDEQFEAAQLDGATPRQEFWYVILPALRPTTLVLGVLTIVYAFRSFDFVYVMTKGGPGASTQTLPYLSYQQAFVGYDFSAGAASAVVAVVVVLALAAVYARSVLKEESE</sequence>
<dbReference type="RefSeq" id="WP_259487975.1">
    <property type="nucleotide sequence ID" value="NZ_JANTEZ010000013.1"/>
</dbReference>
<feature type="transmembrane region" description="Helical" evidence="7">
    <location>
        <begin position="173"/>
        <end position="197"/>
    </location>
</feature>
<evidence type="ECO:0000313" key="9">
    <source>
        <dbReference type="EMBL" id="MCS5716458.1"/>
    </source>
</evidence>